<keyword evidence="2" id="KW-1003">Cell membrane</keyword>
<dbReference type="InterPro" id="IPR001123">
    <property type="entry name" value="LeuE-type"/>
</dbReference>
<reference evidence="7 8" key="1">
    <citation type="submission" date="2019-12" db="EMBL/GenBank/DDBJ databases">
        <title>Rhizobium genotypes associated with high levels of biological nitrogen fixation by grain legumes in a temperate-maritime cropping system.</title>
        <authorList>
            <person name="Maluk M."/>
            <person name="Francesc Ferrando Molina F."/>
            <person name="Lopez Del Egido L."/>
            <person name="Lafos M."/>
            <person name="Langarica-Fuentes A."/>
            <person name="Gebre Yohannes G."/>
            <person name="Young M.W."/>
            <person name="Martin P."/>
            <person name="Gantlett R."/>
            <person name="Kenicer G."/>
            <person name="Hawes C."/>
            <person name="Begg G.S."/>
            <person name="Quilliam R.S."/>
            <person name="Squire G.R."/>
            <person name="Poole P.S."/>
            <person name="Young P.W."/>
            <person name="Iannetta P.M."/>
            <person name="James E.K."/>
        </authorList>
    </citation>
    <scope>NUCLEOTIDE SEQUENCE [LARGE SCALE GENOMIC DNA]</scope>
    <source>
        <strain evidence="7 8">JHI2449</strain>
    </source>
</reference>
<feature type="transmembrane region" description="Helical" evidence="6">
    <location>
        <begin position="12"/>
        <end position="31"/>
    </location>
</feature>
<dbReference type="PANTHER" id="PTHR30086">
    <property type="entry name" value="ARGININE EXPORTER PROTEIN ARGO"/>
    <property type="match status" value="1"/>
</dbReference>
<comment type="caution">
    <text evidence="7">The sequence shown here is derived from an EMBL/GenBank/DDBJ whole genome shotgun (WGS) entry which is preliminary data.</text>
</comment>
<evidence type="ECO:0000313" key="8">
    <source>
        <dbReference type="Proteomes" id="UP000468864"/>
    </source>
</evidence>
<feature type="transmembrane region" description="Helical" evidence="6">
    <location>
        <begin position="43"/>
        <end position="64"/>
    </location>
</feature>
<evidence type="ECO:0000256" key="5">
    <source>
        <dbReference type="ARBA" id="ARBA00023136"/>
    </source>
</evidence>
<keyword evidence="5 6" id="KW-0472">Membrane</keyword>
<gene>
    <name evidence="7" type="ORF">GR206_23765</name>
</gene>
<dbReference type="AlphaFoldDB" id="A0A6N9ZM18"/>
<comment type="subcellular location">
    <subcellularLocation>
        <location evidence="1">Cell membrane</location>
        <topology evidence="1">Multi-pass membrane protein</topology>
    </subcellularLocation>
</comment>
<accession>A0A6N9ZM18</accession>
<feature type="transmembrane region" description="Helical" evidence="6">
    <location>
        <begin position="76"/>
        <end position="93"/>
    </location>
</feature>
<organism evidence="7 8">
    <name type="scientific">Rhizobium laguerreae</name>
    <dbReference type="NCBI Taxonomy" id="1076926"/>
    <lineage>
        <taxon>Bacteria</taxon>
        <taxon>Pseudomonadati</taxon>
        <taxon>Pseudomonadota</taxon>
        <taxon>Alphaproteobacteria</taxon>
        <taxon>Hyphomicrobiales</taxon>
        <taxon>Rhizobiaceae</taxon>
        <taxon>Rhizobium/Agrobacterium group</taxon>
        <taxon>Rhizobium</taxon>
    </lineage>
</organism>
<feature type="transmembrane region" description="Helical" evidence="6">
    <location>
        <begin position="188"/>
        <end position="209"/>
    </location>
</feature>
<dbReference type="GO" id="GO:0005886">
    <property type="term" value="C:plasma membrane"/>
    <property type="evidence" value="ECO:0007669"/>
    <property type="project" value="UniProtKB-SubCell"/>
</dbReference>
<protein>
    <submittedName>
        <fullName evidence="7">LysE family transporter</fullName>
    </submittedName>
</protein>
<proteinExistence type="predicted"/>
<name>A0A6N9ZM18_9HYPH</name>
<dbReference type="GO" id="GO:0015171">
    <property type="term" value="F:amino acid transmembrane transporter activity"/>
    <property type="evidence" value="ECO:0007669"/>
    <property type="project" value="TreeGrafter"/>
</dbReference>
<dbReference type="RefSeq" id="WP_163881352.1">
    <property type="nucleotide sequence ID" value="NZ_WUEP01000019.1"/>
</dbReference>
<dbReference type="EMBL" id="WUEP01000019">
    <property type="protein sequence ID" value="NEH94000.1"/>
    <property type="molecule type" value="Genomic_DNA"/>
</dbReference>
<evidence type="ECO:0000256" key="4">
    <source>
        <dbReference type="ARBA" id="ARBA00022989"/>
    </source>
</evidence>
<dbReference type="PANTHER" id="PTHR30086:SF20">
    <property type="entry name" value="ARGININE EXPORTER PROTEIN ARGO-RELATED"/>
    <property type="match status" value="1"/>
</dbReference>
<evidence type="ECO:0000256" key="1">
    <source>
        <dbReference type="ARBA" id="ARBA00004651"/>
    </source>
</evidence>
<dbReference type="Proteomes" id="UP000468864">
    <property type="component" value="Unassembled WGS sequence"/>
</dbReference>
<keyword evidence="4 6" id="KW-1133">Transmembrane helix</keyword>
<feature type="transmembrane region" description="Helical" evidence="6">
    <location>
        <begin position="152"/>
        <end position="176"/>
    </location>
</feature>
<evidence type="ECO:0000256" key="6">
    <source>
        <dbReference type="SAM" id="Phobius"/>
    </source>
</evidence>
<evidence type="ECO:0000313" key="7">
    <source>
        <dbReference type="EMBL" id="NEH94000.1"/>
    </source>
</evidence>
<evidence type="ECO:0000256" key="2">
    <source>
        <dbReference type="ARBA" id="ARBA00022475"/>
    </source>
</evidence>
<sequence length="212" mass="22628">MSAFANLSGFQIGVAMGAASIISIGPNNLMLAREGLVGGRRGLVASLVAGSYTILVLLAILLAARSVTVHAIWQQALYWSGFGALTWFALQAFRTAAQRKSDIGGSDGGHESLQRCLFRVMRIVWANPLTYVELLLIPAAICQSLAGDHDRLSFAAALVIMSAICCYGYAYGGSLLARVLHGHQGIRLFDLLSGILLSVVLLCMVFNLVKET</sequence>
<dbReference type="Pfam" id="PF01810">
    <property type="entry name" value="LysE"/>
    <property type="match status" value="1"/>
</dbReference>
<evidence type="ECO:0000256" key="3">
    <source>
        <dbReference type="ARBA" id="ARBA00022692"/>
    </source>
</evidence>
<keyword evidence="3 6" id="KW-0812">Transmembrane</keyword>